<keyword evidence="4 7" id="KW-0689">Ribosomal protein</keyword>
<dbReference type="GO" id="GO:0003735">
    <property type="term" value="F:structural constituent of ribosome"/>
    <property type="evidence" value="ECO:0007669"/>
    <property type="project" value="InterPro"/>
</dbReference>
<evidence type="ECO:0000313" key="7">
    <source>
        <dbReference type="EMBL" id="KAK1389295.1"/>
    </source>
</evidence>
<keyword evidence="2" id="KW-0699">rRNA-binding</keyword>
<accession>A0AAD8MTX5</accession>
<evidence type="ECO:0000313" key="8">
    <source>
        <dbReference type="Proteomes" id="UP001237642"/>
    </source>
</evidence>
<evidence type="ECO:0000256" key="1">
    <source>
        <dbReference type="ARBA" id="ARBA00007634"/>
    </source>
</evidence>
<keyword evidence="3" id="KW-0694">RNA-binding</keyword>
<dbReference type="GO" id="GO:0070181">
    <property type="term" value="F:small ribosomal subunit rRNA binding"/>
    <property type="evidence" value="ECO:0007669"/>
    <property type="project" value="TreeGrafter"/>
</dbReference>
<gene>
    <name evidence="7" type="ORF">POM88_017473</name>
</gene>
<protein>
    <submittedName>
        <fullName evidence="7">30S ribosomal protein S20, chloroplastic</fullName>
    </submittedName>
</protein>
<evidence type="ECO:0000256" key="3">
    <source>
        <dbReference type="ARBA" id="ARBA00022884"/>
    </source>
</evidence>
<dbReference type="Gene3D" id="1.20.58.110">
    <property type="entry name" value="Ribosomal protein S20"/>
    <property type="match status" value="1"/>
</dbReference>
<feature type="region of interest" description="Disordered" evidence="6">
    <location>
        <begin position="77"/>
        <end position="109"/>
    </location>
</feature>
<dbReference type="InterPro" id="IPR002583">
    <property type="entry name" value="Ribosomal_bS20"/>
</dbReference>
<name>A0AAD8MTX5_9APIA</name>
<comment type="caution">
    <text evidence="7">The sequence shown here is derived from an EMBL/GenBank/DDBJ whole genome shotgun (WGS) entry which is preliminary data.</text>
</comment>
<dbReference type="SUPFAM" id="SSF46992">
    <property type="entry name" value="Ribosomal protein S20"/>
    <property type="match status" value="1"/>
</dbReference>
<evidence type="ECO:0000256" key="2">
    <source>
        <dbReference type="ARBA" id="ARBA00022730"/>
    </source>
</evidence>
<keyword evidence="8" id="KW-1185">Reference proteome</keyword>
<dbReference type="EMBL" id="JAUIZM010000004">
    <property type="protein sequence ID" value="KAK1389295.1"/>
    <property type="molecule type" value="Genomic_DNA"/>
</dbReference>
<dbReference type="PANTHER" id="PTHR33398">
    <property type="entry name" value="30S RIBOSOMAL PROTEIN S20"/>
    <property type="match status" value="1"/>
</dbReference>
<evidence type="ECO:0000256" key="4">
    <source>
        <dbReference type="ARBA" id="ARBA00022980"/>
    </source>
</evidence>
<keyword evidence="5" id="KW-0687">Ribonucleoprotein</keyword>
<dbReference type="Pfam" id="PF01649">
    <property type="entry name" value="Ribosomal_S20p"/>
    <property type="match status" value="1"/>
</dbReference>
<comment type="similarity">
    <text evidence="1">Belongs to the bacterial ribosomal protein bS20 family.</text>
</comment>
<dbReference type="AlphaFoldDB" id="A0AAD8MTX5"/>
<dbReference type="Proteomes" id="UP001237642">
    <property type="component" value="Unassembled WGS sequence"/>
</dbReference>
<dbReference type="HAMAP" id="MF_00500">
    <property type="entry name" value="Ribosomal_bS20"/>
    <property type="match status" value="1"/>
</dbReference>
<evidence type="ECO:0000256" key="5">
    <source>
        <dbReference type="ARBA" id="ARBA00023274"/>
    </source>
</evidence>
<reference evidence="7" key="2">
    <citation type="submission" date="2023-05" db="EMBL/GenBank/DDBJ databases">
        <authorList>
            <person name="Schelkunov M.I."/>
        </authorList>
    </citation>
    <scope>NUCLEOTIDE SEQUENCE</scope>
    <source>
        <strain evidence="7">Hsosn_3</strain>
        <tissue evidence="7">Leaf</tissue>
    </source>
</reference>
<dbReference type="GO" id="GO:0015935">
    <property type="term" value="C:small ribosomal subunit"/>
    <property type="evidence" value="ECO:0007669"/>
    <property type="project" value="TreeGrafter"/>
</dbReference>
<dbReference type="NCBIfam" id="TIGR00029">
    <property type="entry name" value="S20"/>
    <property type="match status" value="1"/>
</dbReference>
<dbReference type="PANTHER" id="PTHR33398:SF1">
    <property type="entry name" value="SMALL RIBOSOMAL SUBUNIT PROTEIN BS20C"/>
    <property type="match status" value="1"/>
</dbReference>
<dbReference type="InterPro" id="IPR036510">
    <property type="entry name" value="Ribosomal_bS20_sf"/>
</dbReference>
<dbReference type="GO" id="GO:0006412">
    <property type="term" value="P:translation"/>
    <property type="evidence" value="ECO:0007669"/>
    <property type="project" value="InterPro"/>
</dbReference>
<proteinExistence type="inferred from homology"/>
<organism evidence="7 8">
    <name type="scientific">Heracleum sosnowskyi</name>
    <dbReference type="NCBI Taxonomy" id="360622"/>
    <lineage>
        <taxon>Eukaryota</taxon>
        <taxon>Viridiplantae</taxon>
        <taxon>Streptophyta</taxon>
        <taxon>Embryophyta</taxon>
        <taxon>Tracheophyta</taxon>
        <taxon>Spermatophyta</taxon>
        <taxon>Magnoliopsida</taxon>
        <taxon>eudicotyledons</taxon>
        <taxon>Gunneridae</taxon>
        <taxon>Pentapetalae</taxon>
        <taxon>asterids</taxon>
        <taxon>campanulids</taxon>
        <taxon>Apiales</taxon>
        <taxon>Apiaceae</taxon>
        <taxon>Apioideae</taxon>
        <taxon>apioid superclade</taxon>
        <taxon>Tordylieae</taxon>
        <taxon>Tordyliinae</taxon>
        <taxon>Heracleum</taxon>
    </lineage>
</organism>
<reference evidence="7" key="1">
    <citation type="submission" date="2023-02" db="EMBL/GenBank/DDBJ databases">
        <title>Genome of toxic invasive species Heracleum sosnowskyi carries increased number of genes despite the absence of recent whole-genome duplications.</title>
        <authorList>
            <person name="Schelkunov M."/>
            <person name="Shtratnikova V."/>
            <person name="Makarenko M."/>
            <person name="Klepikova A."/>
            <person name="Omelchenko D."/>
            <person name="Novikova G."/>
            <person name="Obukhova E."/>
            <person name="Bogdanov V."/>
            <person name="Penin A."/>
            <person name="Logacheva M."/>
        </authorList>
    </citation>
    <scope>NUCLEOTIDE SEQUENCE</scope>
    <source>
        <strain evidence="7">Hsosn_3</strain>
        <tissue evidence="7">Leaf</tissue>
    </source>
</reference>
<sequence length="196" mass="22033">MLRTLLSASLSRIATQRIAGAACPCLSFSSKFQSLSLSNLYKPTATTFTYKPLGLGGFSANTSFRFLYKASKASAKIKKKKRKEEKRDRIRNQPKQINPSAAKRARQSVKRRIYNRARITQVKIGVNKVLEALKILKNKTVAQPDEVVAIEKLIEEAHSVIDKVVKIGTLHRKTGARRKSRLARRKKAVELHHGLV</sequence>
<evidence type="ECO:0000256" key="6">
    <source>
        <dbReference type="SAM" id="MobiDB-lite"/>
    </source>
</evidence>